<dbReference type="Proteomes" id="UP001317613">
    <property type="component" value="Plasmid pSVR2332"/>
</dbReference>
<geneLocation type="plasmid" evidence="1 2">
    <name>pSVR2332</name>
</geneLocation>
<accession>A0AC59HW97</accession>
<dbReference type="EMBL" id="AP026730">
    <property type="protein sequence ID" value="BDQ63950.1"/>
    <property type="molecule type" value="Genomic_DNA"/>
</dbReference>
<proteinExistence type="predicted"/>
<organism evidence="1 2">
    <name type="scientific">Enterococcus faecalis</name>
    <name type="common">Streptococcus faecalis</name>
    <dbReference type="NCBI Taxonomy" id="1351"/>
    <lineage>
        <taxon>Bacteria</taxon>
        <taxon>Bacillati</taxon>
        <taxon>Bacillota</taxon>
        <taxon>Bacilli</taxon>
        <taxon>Lactobacillales</taxon>
        <taxon>Enterococcaceae</taxon>
        <taxon>Enterococcus</taxon>
    </lineage>
</organism>
<protein>
    <submittedName>
        <fullName evidence="1">Uncharacterized protein</fullName>
    </submittedName>
</protein>
<sequence>MRVLIVNQKNWQRSCAVVSVLEVLALLTLLIQVYKLGKKDDNKKDRR</sequence>
<name>A0AC59HW97_ENTFL</name>
<reference evidence="1" key="1">
    <citation type="submission" date="2022-08" db="EMBL/GenBank/DDBJ databases">
        <title>Molecular epidemiological analysis of five strains of VanD-type vancomycin-resistant Enterococcus faecalis.</title>
        <authorList>
            <person name="Mimura K."/>
            <person name="Hashimoto Y."/>
            <person name="Tomita H."/>
        </authorList>
    </citation>
    <scope>NUCLEOTIDE SEQUENCE</scope>
    <source>
        <strain evidence="1">SVR2332</strain>
        <plasmid evidence="1">pSVR2332</plasmid>
    </source>
</reference>
<keyword evidence="1" id="KW-0614">Plasmid</keyword>
<evidence type="ECO:0000313" key="1">
    <source>
        <dbReference type="EMBL" id="BDQ63950.1"/>
    </source>
</evidence>
<evidence type="ECO:0000313" key="2">
    <source>
        <dbReference type="Proteomes" id="UP001317613"/>
    </source>
</evidence>
<gene>
    <name evidence="1" type="ORF">EfsSVR2332_40280</name>
</gene>